<evidence type="ECO:0000313" key="3">
    <source>
        <dbReference type="Proteomes" id="UP001266305"/>
    </source>
</evidence>
<feature type="region of interest" description="Disordered" evidence="1">
    <location>
        <begin position="1"/>
        <end position="41"/>
    </location>
</feature>
<sequence>MESLAAGAQKHEASSPSQMLTEAMGNESEDTGSDPEFHHAKVYIPLGPDPHTYWSSGRGLWDQKCGRGGGRGGGPRIWDLINLHHVG</sequence>
<accession>A0ABQ9TX24</accession>
<protein>
    <submittedName>
        <fullName evidence="2">Uncharacterized protein</fullName>
    </submittedName>
</protein>
<evidence type="ECO:0000313" key="2">
    <source>
        <dbReference type="EMBL" id="KAK2089166.1"/>
    </source>
</evidence>
<keyword evidence="3" id="KW-1185">Reference proteome</keyword>
<comment type="caution">
    <text evidence="2">The sequence shown here is derived from an EMBL/GenBank/DDBJ whole genome shotgun (WGS) entry which is preliminary data.</text>
</comment>
<evidence type="ECO:0000256" key="1">
    <source>
        <dbReference type="SAM" id="MobiDB-lite"/>
    </source>
</evidence>
<reference evidence="2 3" key="1">
    <citation type="submission" date="2023-05" db="EMBL/GenBank/DDBJ databases">
        <title>B98-5 Cell Line De Novo Hybrid Assembly: An Optical Mapping Approach.</title>
        <authorList>
            <person name="Kananen K."/>
            <person name="Auerbach J.A."/>
            <person name="Kautto E."/>
            <person name="Blachly J.S."/>
        </authorList>
    </citation>
    <scope>NUCLEOTIDE SEQUENCE [LARGE SCALE GENOMIC DNA]</scope>
    <source>
        <strain evidence="2">B95-8</strain>
        <tissue evidence="2">Cell line</tissue>
    </source>
</reference>
<name>A0ABQ9TX24_SAGOE</name>
<organism evidence="2 3">
    <name type="scientific">Saguinus oedipus</name>
    <name type="common">Cotton-top tamarin</name>
    <name type="synonym">Oedipomidas oedipus</name>
    <dbReference type="NCBI Taxonomy" id="9490"/>
    <lineage>
        <taxon>Eukaryota</taxon>
        <taxon>Metazoa</taxon>
        <taxon>Chordata</taxon>
        <taxon>Craniata</taxon>
        <taxon>Vertebrata</taxon>
        <taxon>Euteleostomi</taxon>
        <taxon>Mammalia</taxon>
        <taxon>Eutheria</taxon>
        <taxon>Euarchontoglires</taxon>
        <taxon>Primates</taxon>
        <taxon>Haplorrhini</taxon>
        <taxon>Platyrrhini</taxon>
        <taxon>Cebidae</taxon>
        <taxon>Callitrichinae</taxon>
        <taxon>Saguinus</taxon>
    </lineage>
</organism>
<gene>
    <name evidence="2" type="ORF">P7K49_035073</name>
</gene>
<proteinExistence type="predicted"/>
<dbReference type="Proteomes" id="UP001266305">
    <property type="component" value="Unassembled WGS sequence"/>
</dbReference>
<dbReference type="EMBL" id="JASSZA010000019">
    <property type="protein sequence ID" value="KAK2089166.1"/>
    <property type="molecule type" value="Genomic_DNA"/>
</dbReference>